<dbReference type="AlphaFoldDB" id="A0A8B2NPA3"/>
<keyword evidence="4 5" id="KW-0732">Signal</keyword>
<proteinExistence type="inferred from homology"/>
<evidence type="ECO:0000313" key="7">
    <source>
        <dbReference type="EMBL" id="RAI00099.1"/>
    </source>
</evidence>
<evidence type="ECO:0000259" key="6">
    <source>
        <dbReference type="Pfam" id="PF00496"/>
    </source>
</evidence>
<evidence type="ECO:0000256" key="4">
    <source>
        <dbReference type="ARBA" id="ARBA00022729"/>
    </source>
</evidence>
<reference evidence="7 8" key="1">
    <citation type="submission" date="2018-05" db="EMBL/GenBank/DDBJ databases">
        <title>Acuticoccus sediminis sp. nov., isolated from deep-sea sediment of Indian Ocean.</title>
        <authorList>
            <person name="Liu X."/>
            <person name="Lai Q."/>
            <person name="Du Y."/>
            <person name="Sun F."/>
            <person name="Zhang X."/>
            <person name="Wang S."/>
            <person name="Shao Z."/>
        </authorList>
    </citation>
    <scope>NUCLEOTIDE SEQUENCE [LARGE SCALE GENOMIC DNA]</scope>
    <source>
        <strain evidence="7 8">PTG4-2</strain>
    </source>
</reference>
<sequence length="530" mass="58797">MSGRTLRARLAGLVLTSAAALTLLAGAADAKTLRIGAQADAGTMDPQAQNIQTTITVLSWIYEPLVTRDQQMAKAPMLATEWEQTGDTTWRFKLREGVTFHDGAPFTAEDVKFTIERSQAETSQFSGYTAGLKVEVVDDHTVDVITAKPDPLLPDRLANIPIMDKEWTEANGALKPQDLKSGEESYTALHANGTGPYTLESRQPDTKTVLSINPDYWGEMADSIDTIEFMPISSDPTRVAALLSGELDLVIDVPSQAVARLEASPGIKLEQVDEFRTVFFGFDLASDDPKYVEAEGNPFKKKDVREAISYAIDRDAIIKTVMRGLASKTNQILAPKNNGYDAALDEAPAYDPEKAKALLAEAGYPNGFAYTLDCPNNRYINDEQVCKTLVTMLSRIGLDITLNAMPRAQYFPKLWERDTSAFMMGFNSPFADGMYALETMLMTRNDEAGEGIYNYNQYSDPALDEKIRAARDELDAAKRTQMMKDIYAEITEAELYVPLYNQVLVYAMKDSVSAPVRPDNWLEIRWVTMD</sequence>
<dbReference type="GO" id="GO:0043190">
    <property type="term" value="C:ATP-binding cassette (ABC) transporter complex"/>
    <property type="evidence" value="ECO:0007669"/>
    <property type="project" value="InterPro"/>
</dbReference>
<dbReference type="GO" id="GO:0015833">
    <property type="term" value="P:peptide transport"/>
    <property type="evidence" value="ECO:0007669"/>
    <property type="project" value="TreeGrafter"/>
</dbReference>
<dbReference type="Gene3D" id="3.40.190.10">
    <property type="entry name" value="Periplasmic binding protein-like II"/>
    <property type="match status" value="1"/>
</dbReference>
<dbReference type="PANTHER" id="PTHR30290:SF9">
    <property type="entry name" value="OLIGOPEPTIDE-BINDING PROTEIN APPA"/>
    <property type="match status" value="1"/>
</dbReference>
<comment type="similarity">
    <text evidence="2">Belongs to the bacterial solute-binding protein 5 family.</text>
</comment>
<dbReference type="Gene3D" id="3.90.76.10">
    <property type="entry name" value="Dipeptide-binding Protein, Domain 1"/>
    <property type="match status" value="1"/>
</dbReference>
<comment type="subcellular location">
    <subcellularLocation>
        <location evidence="1">Periplasm</location>
    </subcellularLocation>
</comment>
<dbReference type="GO" id="GO:0030288">
    <property type="term" value="C:outer membrane-bounded periplasmic space"/>
    <property type="evidence" value="ECO:0007669"/>
    <property type="project" value="UniProtKB-ARBA"/>
</dbReference>
<keyword evidence="3" id="KW-0813">Transport</keyword>
<dbReference type="PANTHER" id="PTHR30290">
    <property type="entry name" value="PERIPLASMIC BINDING COMPONENT OF ABC TRANSPORTER"/>
    <property type="match status" value="1"/>
</dbReference>
<dbReference type="Pfam" id="PF00496">
    <property type="entry name" value="SBP_bac_5"/>
    <property type="match status" value="1"/>
</dbReference>
<dbReference type="InterPro" id="IPR039424">
    <property type="entry name" value="SBP_5"/>
</dbReference>
<comment type="caution">
    <text evidence="7">The sequence shown here is derived from an EMBL/GenBank/DDBJ whole genome shotgun (WGS) entry which is preliminary data.</text>
</comment>
<keyword evidence="8" id="KW-1185">Reference proteome</keyword>
<dbReference type="PIRSF" id="PIRSF002741">
    <property type="entry name" value="MppA"/>
    <property type="match status" value="1"/>
</dbReference>
<gene>
    <name evidence="7" type="ORF">DLJ53_20495</name>
</gene>
<dbReference type="CDD" id="cd08498">
    <property type="entry name" value="PBP2_NikA_DppA_OppA_like_2"/>
    <property type="match status" value="1"/>
</dbReference>
<feature type="signal peptide" evidence="5">
    <location>
        <begin position="1"/>
        <end position="30"/>
    </location>
</feature>
<evidence type="ECO:0000256" key="2">
    <source>
        <dbReference type="ARBA" id="ARBA00005695"/>
    </source>
</evidence>
<evidence type="ECO:0000256" key="5">
    <source>
        <dbReference type="SAM" id="SignalP"/>
    </source>
</evidence>
<organism evidence="7 8">
    <name type="scientific">Acuticoccus sediminis</name>
    <dbReference type="NCBI Taxonomy" id="2184697"/>
    <lineage>
        <taxon>Bacteria</taxon>
        <taxon>Pseudomonadati</taxon>
        <taxon>Pseudomonadota</taxon>
        <taxon>Alphaproteobacteria</taxon>
        <taxon>Hyphomicrobiales</taxon>
        <taxon>Amorphaceae</taxon>
        <taxon>Acuticoccus</taxon>
    </lineage>
</organism>
<name>A0A8B2NPA3_9HYPH</name>
<dbReference type="EMBL" id="QHHQ01000004">
    <property type="protein sequence ID" value="RAI00099.1"/>
    <property type="molecule type" value="Genomic_DNA"/>
</dbReference>
<evidence type="ECO:0000256" key="1">
    <source>
        <dbReference type="ARBA" id="ARBA00004418"/>
    </source>
</evidence>
<evidence type="ECO:0000256" key="3">
    <source>
        <dbReference type="ARBA" id="ARBA00022448"/>
    </source>
</evidence>
<dbReference type="GO" id="GO:1904680">
    <property type="term" value="F:peptide transmembrane transporter activity"/>
    <property type="evidence" value="ECO:0007669"/>
    <property type="project" value="TreeGrafter"/>
</dbReference>
<dbReference type="SUPFAM" id="SSF53850">
    <property type="entry name" value="Periplasmic binding protein-like II"/>
    <property type="match status" value="1"/>
</dbReference>
<feature type="domain" description="Solute-binding protein family 5" evidence="6">
    <location>
        <begin position="76"/>
        <end position="445"/>
    </location>
</feature>
<dbReference type="RefSeq" id="WP_111348684.1">
    <property type="nucleotide sequence ID" value="NZ_QHHQ01000004.1"/>
</dbReference>
<accession>A0A8B2NPA3</accession>
<dbReference type="InterPro" id="IPR000914">
    <property type="entry name" value="SBP_5_dom"/>
</dbReference>
<feature type="chain" id="PRO_5032963013" evidence="5">
    <location>
        <begin position="31"/>
        <end position="530"/>
    </location>
</feature>
<dbReference type="Proteomes" id="UP000249590">
    <property type="component" value="Unassembled WGS sequence"/>
</dbReference>
<evidence type="ECO:0000313" key="8">
    <source>
        <dbReference type="Proteomes" id="UP000249590"/>
    </source>
</evidence>
<dbReference type="Gene3D" id="3.10.105.10">
    <property type="entry name" value="Dipeptide-binding Protein, Domain 3"/>
    <property type="match status" value="1"/>
</dbReference>
<dbReference type="InterPro" id="IPR030678">
    <property type="entry name" value="Peptide/Ni-bd"/>
</dbReference>
<dbReference type="OrthoDB" id="9803988at2"/>
<protein>
    <submittedName>
        <fullName evidence="7">ABC transporter substrate-binding protein</fullName>
    </submittedName>
</protein>